<keyword evidence="3" id="KW-1185">Reference proteome</keyword>
<dbReference type="PANTHER" id="PTHR33608:SF7">
    <property type="entry name" value="DUF58 DOMAIN-CONTAINING PROTEIN"/>
    <property type="match status" value="1"/>
</dbReference>
<proteinExistence type="predicted"/>
<organism evidence="2 3">
    <name type="scientific">Maribacter hydrothermalis</name>
    <dbReference type="NCBI Taxonomy" id="1836467"/>
    <lineage>
        <taxon>Bacteria</taxon>
        <taxon>Pseudomonadati</taxon>
        <taxon>Bacteroidota</taxon>
        <taxon>Flavobacteriia</taxon>
        <taxon>Flavobacteriales</taxon>
        <taxon>Flavobacteriaceae</taxon>
        <taxon>Maribacter</taxon>
    </lineage>
</organism>
<dbReference type="KEGG" id="mart:BTR34_01575"/>
<dbReference type="STRING" id="1836467.BTR34_01575"/>
<dbReference type="RefSeq" id="WP_068486923.1">
    <property type="nucleotide sequence ID" value="NZ_CP018760.1"/>
</dbReference>
<evidence type="ECO:0000313" key="2">
    <source>
        <dbReference type="EMBL" id="OBR35709.1"/>
    </source>
</evidence>
<evidence type="ECO:0000313" key="3">
    <source>
        <dbReference type="Proteomes" id="UP000092164"/>
    </source>
</evidence>
<protein>
    <recommendedName>
        <fullName evidence="1">DUF58 domain-containing protein</fullName>
    </recommendedName>
</protein>
<dbReference type="InterPro" id="IPR036465">
    <property type="entry name" value="vWFA_dom_sf"/>
</dbReference>
<dbReference type="InterPro" id="IPR002881">
    <property type="entry name" value="DUF58"/>
</dbReference>
<evidence type="ECO:0000259" key="1">
    <source>
        <dbReference type="Pfam" id="PF01882"/>
    </source>
</evidence>
<dbReference type="SUPFAM" id="SSF53300">
    <property type="entry name" value="vWA-like"/>
    <property type="match status" value="1"/>
</dbReference>
<name>A0A1B7YZ11_9FLAO</name>
<dbReference type="AlphaFoldDB" id="A0A1B7YZ11"/>
<accession>A0A1B7YZ11</accession>
<comment type="caution">
    <text evidence="2">The sequence shown here is derived from an EMBL/GenBank/DDBJ whole genome shotgun (WGS) entry which is preliminary data.</text>
</comment>
<feature type="domain" description="DUF58" evidence="1">
    <location>
        <begin position="50"/>
        <end position="252"/>
    </location>
</feature>
<gene>
    <name evidence="2" type="ORF">A9200_10940</name>
</gene>
<sequence>MAKQDYHDLLKPEVINTVSGLSLISRIVVEGFTSGLNRSASVGPGMEFSQYRGYEPGDDLRLLDWKMLARSGRYYIKQSEIESQVTLKFIVDASASMLHKEAELSKVDFVRVLVATLAYMAHKQGDAVGLFALNESDVVSIYPKADKKHYNRLLLELIKLSNTGKWPATNISNKCIPNRGGKELIFFLTDMYETSEEISKFIKGLKSARNEVVVLQIMGAAEMDFNYGSNITFEDWETGARIKVDTEQAKTEYLNALESRLKKIKEELLSNGIDHHVFRMDAPLGEALQLFLKQRKRLS</sequence>
<dbReference type="Pfam" id="PF01882">
    <property type="entry name" value="DUF58"/>
    <property type="match status" value="1"/>
</dbReference>
<dbReference type="OrthoDB" id="9776116at2"/>
<dbReference type="PANTHER" id="PTHR33608">
    <property type="entry name" value="BLL2464 PROTEIN"/>
    <property type="match status" value="1"/>
</dbReference>
<reference evidence="3" key="1">
    <citation type="submission" date="2016-06" db="EMBL/GenBank/DDBJ databases">
        <authorList>
            <person name="Zhan P."/>
        </authorList>
    </citation>
    <scope>NUCLEOTIDE SEQUENCE [LARGE SCALE GENOMIC DNA]</scope>
    <source>
        <strain evidence="3">T28</strain>
    </source>
</reference>
<dbReference type="EMBL" id="LZFP01000050">
    <property type="protein sequence ID" value="OBR35709.1"/>
    <property type="molecule type" value="Genomic_DNA"/>
</dbReference>
<dbReference type="Gene3D" id="3.40.50.410">
    <property type="entry name" value="von Willebrand factor, type A domain"/>
    <property type="match status" value="1"/>
</dbReference>
<dbReference type="Proteomes" id="UP000092164">
    <property type="component" value="Unassembled WGS sequence"/>
</dbReference>